<evidence type="ECO:0000256" key="4">
    <source>
        <dbReference type="ARBA" id="ARBA00022840"/>
    </source>
</evidence>
<evidence type="ECO:0000256" key="3">
    <source>
        <dbReference type="ARBA" id="ARBA00022741"/>
    </source>
</evidence>
<comment type="similarity">
    <text evidence="6">Belongs to the tRNA(Ile)-lysidine synthase family.</text>
</comment>
<keyword evidence="9" id="KW-1185">Reference proteome</keyword>
<comment type="function">
    <text evidence="6">Ligates lysine onto the cytidine present at position 34 of the AUA codon-specific tRNA(Ile) that contains the anticodon CAU, in an ATP-dependent manner. Cytidine is converted to lysidine, thus changing the amino acid specificity of the tRNA from methionine to isoleucine.</text>
</comment>
<keyword evidence="4 6" id="KW-0067">ATP-binding</keyword>
<name>A0A225NFL8_9RHOB</name>
<dbReference type="EC" id="6.3.4.19" evidence="6"/>
<dbReference type="SUPFAM" id="SSF52402">
    <property type="entry name" value="Adenine nucleotide alpha hydrolases-like"/>
    <property type="match status" value="1"/>
</dbReference>
<dbReference type="NCBIfam" id="TIGR02432">
    <property type="entry name" value="lysidine_TilS_N"/>
    <property type="match status" value="1"/>
</dbReference>
<gene>
    <name evidence="6" type="primary">tilS</name>
    <name evidence="8" type="ORF">ATO3_20780</name>
</gene>
<dbReference type="GO" id="GO:0006400">
    <property type="term" value="P:tRNA modification"/>
    <property type="evidence" value="ECO:0007669"/>
    <property type="project" value="UniProtKB-UniRule"/>
</dbReference>
<dbReference type="PANTHER" id="PTHR43033:SF1">
    <property type="entry name" value="TRNA(ILE)-LYSIDINE SYNTHASE-RELATED"/>
    <property type="match status" value="1"/>
</dbReference>
<evidence type="ECO:0000256" key="5">
    <source>
        <dbReference type="ARBA" id="ARBA00048539"/>
    </source>
</evidence>
<evidence type="ECO:0000313" key="9">
    <source>
        <dbReference type="Proteomes" id="UP000215377"/>
    </source>
</evidence>
<accession>A0A225NFL8</accession>
<organism evidence="8 9">
    <name type="scientific">Marinibacterium profundimaris</name>
    <dbReference type="NCBI Taxonomy" id="1679460"/>
    <lineage>
        <taxon>Bacteria</taxon>
        <taxon>Pseudomonadati</taxon>
        <taxon>Pseudomonadota</taxon>
        <taxon>Alphaproteobacteria</taxon>
        <taxon>Rhodobacterales</taxon>
        <taxon>Paracoccaceae</taxon>
        <taxon>Marinibacterium</taxon>
    </lineage>
</organism>
<keyword evidence="3 6" id="KW-0547">Nucleotide-binding</keyword>
<proteinExistence type="inferred from homology"/>
<evidence type="ECO:0000256" key="1">
    <source>
        <dbReference type="ARBA" id="ARBA00022598"/>
    </source>
</evidence>
<protein>
    <recommendedName>
        <fullName evidence="6">tRNA(Ile)-lysidine synthase</fullName>
        <ecNumber evidence="6">6.3.4.19</ecNumber>
    </recommendedName>
    <alternativeName>
        <fullName evidence="6">tRNA(Ile)-2-lysyl-cytidine synthase</fullName>
    </alternativeName>
    <alternativeName>
        <fullName evidence="6">tRNA(Ile)-lysidine synthetase</fullName>
    </alternativeName>
</protein>
<dbReference type="InterPro" id="IPR011063">
    <property type="entry name" value="TilS/TtcA_N"/>
</dbReference>
<evidence type="ECO:0000256" key="2">
    <source>
        <dbReference type="ARBA" id="ARBA00022694"/>
    </source>
</evidence>
<dbReference type="Gene3D" id="3.40.50.620">
    <property type="entry name" value="HUPs"/>
    <property type="match status" value="1"/>
</dbReference>
<evidence type="ECO:0000259" key="7">
    <source>
        <dbReference type="Pfam" id="PF01171"/>
    </source>
</evidence>
<comment type="subcellular location">
    <subcellularLocation>
        <location evidence="6">Cytoplasm</location>
    </subcellularLocation>
</comment>
<comment type="catalytic activity">
    <reaction evidence="5 6">
        <text>cytidine(34) in tRNA(Ile2) + L-lysine + ATP = lysidine(34) in tRNA(Ile2) + AMP + diphosphate + H(+)</text>
        <dbReference type="Rhea" id="RHEA:43744"/>
        <dbReference type="Rhea" id="RHEA-COMP:10625"/>
        <dbReference type="Rhea" id="RHEA-COMP:10670"/>
        <dbReference type="ChEBI" id="CHEBI:15378"/>
        <dbReference type="ChEBI" id="CHEBI:30616"/>
        <dbReference type="ChEBI" id="CHEBI:32551"/>
        <dbReference type="ChEBI" id="CHEBI:33019"/>
        <dbReference type="ChEBI" id="CHEBI:82748"/>
        <dbReference type="ChEBI" id="CHEBI:83665"/>
        <dbReference type="ChEBI" id="CHEBI:456215"/>
        <dbReference type="EC" id="6.3.4.19"/>
    </reaction>
</comment>
<reference evidence="8 9" key="1">
    <citation type="submission" date="2013-04" db="EMBL/GenBank/DDBJ databases">
        <title>Oceanicola sp. 22II1-22F33 Genome Sequencing.</title>
        <authorList>
            <person name="Lai Q."/>
            <person name="Li G."/>
            <person name="Shao Z."/>
        </authorList>
    </citation>
    <scope>NUCLEOTIDE SEQUENCE [LARGE SCALE GENOMIC DNA]</scope>
    <source>
        <strain evidence="8 9">22II1-22F33</strain>
    </source>
</reference>
<feature type="domain" description="tRNA(Ile)-lysidine/2-thiocytidine synthase N-terminal" evidence="7">
    <location>
        <begin position="3"/>
        <end position="179"/>
    </location>
</feature>
<keyword evidence="2 6" id="KW-0819">tRNA processing</keyword>
<dbReference type="GO" id="GO:0005524">
    <property type="term" value="F:ATP binding"/>
    <property type="evidence" value="ECO:0007669"/>
    <property type="project" value="UniProtKB-UniRule"/>
</dbReference>
<keyword evidence="1 6" id="KW-0436">Ligase</keyword>
<dbReference type="AlphaFoldDB" id="A0A225NFL8"/>
<dbReference type="InterPro" id="IPR012795">
    <property type="entry name" value="tRNA_Ile_lys_synt_N"/>
</dbReference>
<keyword evidence="6" id="KW-0963">Cytoplasm</keyword>
<dbReference type="InterPro" id="IPR012094">
    <property type="entry name" value="tRNA_Ile_lys_synt"/>
</dbReference>
<dbReference type="CDD" id="cd01992">
    <property type="entry name" value="TilS_N"/>
    <property type="match status" value="1"/>
</dbReference>
<comment type="caution">
    <text evidence="8">The sequence shown here is derived from an EMBL/GenBank/DDBJ whole genome shotgun (WGS) entry which is preliminary data.</text>
</comment>
<dbReference type="InterPro" id="IPR014729">
    <property type="entry name" value="Rossmann-like_a/b/a_fold"/>
</dbReference>
<dbReference type="GO" id="GO:0005737">
    <property type="term" value="C:cytoplasm"/>
    <property type="evidence" value="ECO:0007669"/>
    <property type="project" value="UniProtKB-SubCell"/>
</dbReference>
<dbReference type="PANTHER" id="PTHR43033">
    <property type="entry name" value="TRNA(ILE)-LYSIDINE SYNTHASE-RELATED"/>
    <property type="match status" value="1"/>
</dbReference>
<evidence type="ECO:0000313" key="8">
    <source>
        <dbReference type="EMBL" id="OWU70456.1"/>
    </source>
</evidence>
<dbReference type="Pfam" id="PF01171">
    <property type="entry name" value="ATP_bind_3"/>
    <property type="match status" value="1"/>
</dbReference>
<dbReference type="Proteomes" id="UP000215377">
    <property type="component" value="Unassembled WGS sequence"/>
</dbReference>
<dbReference type="GO" id="GO:0032267">
    <property type="term" value="F:tRNA(Ile)-lysidine synthase activity"/>
    <property type="evidence" value="ECO:0007669"/>
    <property type="project" value="UniProtKB-EC"/>
</dbReference>
<comment type="domain">
    <text evidence="6">The N-terminal region contains the highly conserved SGGXDS motif, predicted to be a P-loop motif involved in ATP binding.</text>
</comment>
<evidence type="ECO:0000256" key="6">
    <source>
        <dbReference type="HAMAP-Rule" id="MF_01161"/>
    </source>
</evidence>
<dbReference type="EMBL" id="AQQR01000012">
    <property type="protein sequence ID" value="OWU70456.1"/>
    <property type="molecule type" value="Genomic_DNA"/>
</dbReference>
<dbReference type="HAMAP" id="MF_01161">
    <property type="entry name" value="tRNA_Ile_lys_synt"/>
    <property type="match status" value="1"/>
</dbReference>
<feature type="binding site" evidence="6">
    <location>
        <begin position="6"/>
        <end position="11"/>
    </location>
    <ligand>
        <name>ATP</name>
        <dbReference type="ChEBI" id="CHEBI:30616"/>
    </ligand>
</feature>
<sequence>MGVAVSGGGDSVALLHILTRAFPAGTIELQAVTVNHGLRPEALQEAETVAALAERLDIPHVTLTWEGWDRQGNLQAAARDARYRLIADWARERRITQVALGHTADDQAETVLMRLARASGVNGLAAMPVRRTMHGVTLLRPMLGVSRAQLRDYLRRNGISWCEDPSNEDSRFERVQARRILEQLEPLGLTARSLAAVASHMAEAREALDWHTFLTARDIAAVDGGDVVVDLRRFRTLPREIARRLLLCAVMWIGRTDYPPRRAAMTEAIDALRHGRGATLAGCRILVAGSSIWICREYAFARAQSAAPGELWDGRWRLTAPAVTAAGAADRDDLVIGTLGRTGLGQTPGWRETGRPYAALMASPAVWRGEELVAAPLAGMANGWHANLQESPEAFFAALLSN</sequence>